<comment type="caution">
    <text evidence="3">The sequence shown here is derived from an EMBL/GenBank/DDBJ whole genome shotgun (WGS) entry which is preliminary data.</text>
</comment>
<keyword evidence="1" id="KW-0677">Repeat</keyword>
<dbReference type="SUPFAM" id="SSF48452">
    <property type="entry name" value="TPR-like"/>
    <property type="match status" value="1"/>
</dbReference>
<protein>
    <submittedName>
        <fullName evidence="3">ClpA/ClpB-like protein</fullName>
    </submittedName>
</protein>
<dbReference type="AlphaFoldDB" id="A0A318JNQ6"/>
<feature type="domain" description="Clp R" evidence="2">
    <location>
        <begin position="2"/>
        <end position="157"/>
    </location>
</feature>
<evidence type="ECO:0000256" key="1">
    <source>
        <dbReference type="PROSITE-ProRule" id="PRU01251"/>
    </source>
</evidence>
<dbReference type="PROSITE" id="PS51903">
    <property type="entry name" value="CLP_R"/>
    <property type="match status" value="1"/>
</dbReference>
<accession>A0A318JNQ6</accession>
<dbReference type="SUPFAM" id="SSF81923">
    <property type="entry name" value="Double Clp-N motif"/>
    <property type="match status" value="1"/>
</dbReference>
<reference evidence="3 4" key="1">
    <citation type="submission" date="2018-05" db="EMBL/GenBank/DDBJ databases">
        <title>Genomic Encyclopedia of Type Strains, Phase IV (KMG-IV): sequencing the most valuable type-strain genomes for metagenomic binning, comparative biology and taxonomic classification.</title>
        <authorList>
            <person name="Goeker M."/>
        </authorList>
    </citation>
    <scope>NUCLEOTIDE SEQUENCE [LARGE SCALE GENOMIC DNA]</scope>
    <source>
        <strain evidence="3 4">DSM 44704</strain>
    </source>
</reference>
<organism evidence="3 4">
    <name type="scientific">Nocardia tenerifensis</name>
    <dbReference type="NCBI Taxonomy" id="228006"/>
    <lineage>
        <taxon>Bacteria</taxon>
        <taxon>Bacillati</taxon>
        <taxon>Actinomycetota</taxon>
        <taxon>Actinomycetes</taxon>
        <taxon>Mycobacteriales</taxon>
        <taxon>Nocardiaceae</taxon>
        <taxon>Nocardia</taxon>
    </lineage>
</organism>
<evidence type="ECO:0000313" key="4">
    <source>
        <dbReference type="Proteomes" id="UP000247569"/>
    </source>
</evidence>
<dbReference type="EMBL" id="QJKF01000027">
    <property type="protein sequence ID" value="PXX53412.1"/>
    <property type="molecule type" value="Genomic_DNA"/>
</dbReference>
<dbReference type="Gene3D" id="1.25.40.10">
    <property type="entry name" value="Tetratricopeptide repeat domain"/>
    <property type="match status" value="1"/>
</dbReference>
<dbReference type="Proteomes" id="UP000247569">
    <property type="component" value="Unassembled WGS sequence"/>
</dbReference>
<keyword evidence="4" id="KW-1185">Reference proteome</keyword>
<sequence>MFDDFDPWARRAIVLAQQYAGELGHDAIEGEHLMLALLDPRAEAFGVTTFLAASGVDPTELRGALLGSRGPGSIPAQDDGAQIPMAGRLKRILRLAHGDFQDAGAPALGAEHLLLGLLRDGRSVAADALLQRGVVPESARTQLNRRAAIDIVRTRGAIAAPVAPGQSPETFLVAMRDRRTRRADVPRVRDPRQPWARIVQEAIPTLRQRASADPSRGLPALARALCTASDLMSRTGRAIDALEMAAEATAIHERLAKADSDRFTSVWIESRRVLAARNHRCGRHDDAVEIAGQLVRHYRRHADGSTPPLTEMFCDTAIYLRDSGATATAYDTASAAVRALQDSTGPTLRARALCTLAECANITGRGVEALTTARTAYHITREFGAGSTPELRGLHARCAGTFGRCMPPGRAAEQAAALVSESVAEFRLLESATPGRWLPELANAVHGLAIVHARNGLDADIVRVAAEEAVRLWGQLAEVDPDGAKQKLTAAALTLAGIHQ</sequence>
<dbReference type="RefSeq" id="WP_169335977.1">
    <property type="nucleotide sequence ID" value="NZ_QJKF01000027.1"/>
</dbReference>
<dbReference type="Pfam" id="PF02861">
    <property type="entry name" value="Clp_N"/>
    <property type="match status" value="1"/>
</dbReference>
<dbReference type="Gene3D" id="1.10.1780.10">
    <property type="entry name" value="Clp, N-terminal domain"/>
    <property type="match status" value="1"/>
</dbReference>
<name>A0A318JNQ6_9NOCA</name>
<evidence type="ECO:0000259" key="2">
    <source>
        <dbReference type="PROSITE" id="PS51903"/>
    </source>
</evidence>
<proteinExistence type="predicted"/>
<gene>
    <name evidence="3" type="ORF">DFR70_12723</name>
</gene>
<dbReference type="InterPro" id="IPR011990">
    <property type="entry name" value="TPR-like_helical_dom_sf"/>
</dbReference>
<evidence type="ECO:0000313" key="3">
    <source>
        <dbReference type="EMBL" id="PXX53412.1"/>
    </source>
</evidence>
<dbReference type="InterPro" id="IPR036628">
    <property type="entry name" value="Clp_N_dom_sf"/>
</dbReference>
<dbReference type="InterPro" id="IPR004176">
    <property type="entry name" value="Clp_R_N"/>
</dbReference>